<comment type="caution">
    <text evidence="1">The sequence shown here is derived from an EMBL/GenBank/DDBJ whole genome shotgun (WGS) entry which is preliminary data.</text>
</comment>
<evidence type="ECO:0000313" key="1">
    <source>
        <dbReference type="EMBL" id="KAI6090758.1"/>
    </source>
</evidence>
<reference evidence="1 2" key="1">
    <citation type="journal article" date="2022" name="New Phytol.">
        <title>Ecological generalism drives hyperdiversity of secondary metabolite gene clusters in xylarialean endophytes.</title>
        <authorList>
            <person name="Franco M.E.E."/>
            <person name="Wisecaver J.H."/>
            <person name="Arnold A.E."/>
            <person name="Ju Y.M."/>
            <person name="Slot J.C."/>
            <person name="Ahrendt S."/>
            <person name="Moore L.P."/>
            <person name="Eastman K.E."/>
            <person name="Scott K."/>
            <person name="Konkel Z."/>
            <person name="Mondo S.J."/>
            <person name="Kuo A."/>
            <person name="Hayes R.D."/>
            <person name="Haridas S."/>
            <person name="Andreopoulos B."/>
            <person name="Riley R."/>
            <person name="LaButti K."/>
            <person name="Pangilinan J."/>
            <person name="Lipzen A."/>
            <person name="Amirebrahimi M."/>
            <person name="Yan J."/>
            <person name="Adam C."/>
            <person name="Keymanesh K."/>
            <person name="Ng V."/>
            <person name="Louie K."/>
            <person name="Northen T."/>
            <person name="Drula E."/>
            <person name="Henrissat B."/>
            <person name="Hsieh H.M."/>
            <person name="Youens-Clark K."/>
            <person name="Lutzoni F."/>
            <person name="Miadlikowska J."/>
            <person name="Eastwood D.C."/>
            <person name="Hamelin R.C."/>
            <person name="Grigoriev I.V."/>
            <person name="U'Ren J.M."/>
        </authorList>
    </citation>
    <scope>NUCLEOTIDE SEQUENCE [LARGE SCALE GENOMIC DNA]</scope>
    <source>
        <strain evidence="1 2">ER1909</strain>
    </source>
</reference>
<accession>A0ACC0DDW6</accession>
<proteinExistence type="predicted"/>
<dbReference type="EMBL" id="MU394289">
    <property type="protein sequence ID" value="KAI6090758.1"/>
    <property type="molecule type" value="Genomic_DNA"/>
</dbReference>
<name>A0ACC0DDW6_9PEZI</name>
<sequence>MVCISKFDLTTKEVTKRFSCESLLDLPWYDWWLRTQLRQQPKDLYACVRDFDNEPKDNEFSIVKSLYSRVSDIILQNAPLSLDDIVQTLVEDETIVIGDEFRGLDSATNLVFSIIGLQTMLYRPDMLSCPPSELGIADEMDGHTGESHICLKQSRANSSKLLSDFLLGFGLMLPPKNYHILDDAEETKAFNRLKSVDSPTLNAHLLTTIGNVTVKWTDCLACHLELDRDSGVLYLFRYPSFCKANVNDRSAQNTNYTNRTVIHSCASSTPSNNHWATPQDVTELLEEVVLSYRLLFGQHPRSRKLFRNLRPFDHVPPEGRDGLLSDLCGEKAIDASLGIGERDNYELARDFPHLRTRLFRLSAYLDERKPRRWRELWLDNRDSASWLTFWAVILIGGIGLLLAFIQVVLQVAQIAISLRQQVS</sequence>
<dbReference type="Proteomes" id="UP001497680">
    <property type="component" value="Unassembled WGS sequence"/>
</dbReference>
<evidence type="ECO:0000313" key="2">
    <source>
        <dbReference type="Proteomes" id="UP001497680"/>
    </source>
</evidence>
<protein>
    <submittedName>
        <fullName evidence="1">Uncharacterized protein</fullName>
    </submittedName>
</protein>
<organism evidence="1 2">
    <name type="scientific">Hypoxylon rubiginosum</name>
    <dbReference type="NCBI Taxonomy" id="110542"/>
    <lineage>
        <taxon>Eukaryota</taxon>
        <taxon>Fungi</taxon>
        <taxon>Dikarya</taxon>
        <taxon>Ascomycota</taxon>
        <taxon>Pezizomycotina</taxon>
        <taxon>Sordariomycetes</taxon>
        <taxon>Xylariomycetidae</taxon>
        <taxon>Xylariales</taxon>
        <taxon>Hypoxylaceae</taxon>
        <taxon>Hypoxylon</taxon>
    </lineage>
</organism>
<keyword evidence="2" id="KW-1185">Reference proteome</keyword>
<gene>
    <name evidence="1" type="ORF">F4821DRAFT_9657</name>
</gene>